<dbReference type="PANTHER" id="PTHR36838:SF1">
    <property type="entry name" value="SLR1864 PROTEIN"/>
    <property type="match status" value="1"/>
</dbReference>
<keyword evidence="6 8" id="KW-1133">Transmembrane helix</keyword>
<feature type="transmembrane region" description="Helical" evidence="8">
    <location>
        <begin position="103"/>
        <end position="124"/>
    </location>
</feature>
<keyword evidence="4" id="KW-1003">Cell membrane</keyword>
<feature type="transmembrane region" description="Helical" evidence="8">
    <location>
        <begin position="130"/>
        <end position="152"/>
    </location>
</feature>
<dbReference type="Gene3D" id="1.20.1530.20">
    <property type="match status" value="1"/>
</dbReference>
<evidence type="ECO:0000256" key="5">
    <source>
        <dbReference type="ARBA" id="ARBA00022692"/>
    </source>
</evidence>
<feature type="transmembrane region" description="Helical" evidence="8">
    <location>
        <begin position="210"/>
        <end position="229"/>
    </location>
</feature>
<keyword evidence="7 8" id="KW-0472">Membrane</keyword>
<sequence length="329" mass="36143">MQGTDIIVLRQIVMLTLLGLTGFFAGKTKYLPENSGVILSRIVVKLTAPILIVTTMIGYNFTKQTILNGLWIFLFGIIFILISGAISVAACKALKIQGAASNIYKMLSMFGNVMFMAYPLLSSIYKEEGIIYAIFFNIANDAVLWTLGIYLVNKHKNNTWRENIKHLINGNTVAFTAGIIFIATNLSQHISSNAAVNSIYTVLFDTFSPLGKTTIYLSMLFIGLILSEIKIQSFSDMLKRYPLFILSFVKMLIVPVLACVIMSFAAPFLNPMVKAIVVLQLAMPSATIVSALASQYGSDYKFATEGVFVTTVLSVLTLPVMVYVLGIFG</sequence>
<evidence type="ECO:0000313" key="10">
    <source>
        <dbReference type="Proteomes" id="UP000253034"/>
    </source>
</evidence>
<name>A0A369BB90_9FIRM</name>
<dbReference type="Pfam" id="PF03547">
    <property type="entry name" value="Mem_trans"/>
    <property type="match status" value="2"/>
</dbReference>
<evidence type="ECO:0000256" key="6">
    <source>
        <dbReference type="ARBA" id="ARBA00022989"/>
    </source>
</evidence>
<feature type="transmembrane region" description="Helical" evidence="8">
    <location>
        <begin position="241"/>
        <end position="266"/>
    </location>
</feature>
<feature type="transmembrane region" description="Helical" evidence="8">
    <location>
        <begin position="272"/>
        <end position="294"/>
    </location>
</feature>
<keyword evidence="5 8" id="KW-0812">Transmembrane</keyword>
<dbReference type="GO" id="GO:0055085">
    <property type="term" value="P:transmembrane transport"/>
    <property type="evidence" value="ECO:0007669"/>
    <property type="project" value="InterPro"/>
</dbReference>
<organism evidence="9 10">
    <name type="scientific">Anaerobacterium chartisolvens</name>
    <dbReference type="NCBI Taxonomy" id="1297424"/>
    <lineage>
        <taxon>Bacteria</taxon>
        <taxon>Bacillati</taxon>
        <taxon>Bacillota</taxon>
        <taxon>Clostridia</taxon>
        <taxon>Eubacteriales</taxon>
        <taxon>Oscillospiraceae</taxon>
        <taxon>Anaerobacterium</taxon>
    </lineage>
</organism>
<evidence type="ECO:0000256" key="4">
    <source>
        <dbReference type="ARBA" id="ARBA00022475"/>
    </source>
</evidence>
<feature type="transmembrane region" description="Helical" evidence="8">
    <location>
        <begin position="6"/>
        <end position="26"/>
    </location>
</feature>
<dbReference type="InterPro" id="IPR004776">
    <property type="entry name" value="Mem_transp_PIN-like"/>
</dbReference>
<evidence type="ECO:0000256" key="1">
    <source>
        <dbReference type="ARBA" id="ARBA00004651"/>
    </source>
</evidence>
<dbReference type="EMBL" id="QPJT01000009">
    <property type="protein sequence ID" value="RCX16934.1"/>
    <property type="molecule type" value="Genomic_DNA"/>
</dbReference>
<dbReference type="InterPro" id="IPR038770">
    <property type="entry name" value="Na+/solute_symporter_sf"/>
</dbReference>
<feature type="transmembrane region" description="Helical" evidence="8">
    <location>
        <begin position="71"/>
        <end position="91"/>
    </location>
</feature>
<dbReference type="GO" id="GO:0005886">
    <property type="term" value="C:plasma membrane"/>
    <property type="evidence" value="ECO:0007669"/>
    <property type="project" value="UniProtKB-SubCell"/>
</dbReference>
<feature type="transmembrane region" description="Helical" evidence="8">
    <location>
        <begin position="38"/>
        <end position="59"/>
    </location>
</feature>
<evidence type="ECO:0000256" key="3">
    <source>
        <dbReference type="ARBA" id="ARBA00022448"/>
    </source>
</evidence>
<dbReference type="AlphaFoldDB" id="A0A369BB90"/>
<proteinExistence type="inferred from homology"/>
<dbReference type="Proteomes" id="UP000253034">
    <property type="component" value="Unassembled WGS sequence"/>
</dbReference>
<comment type="similarity">
    <text evidence="2">Belongs to the auxin efflux carrier (TC 2.A.69) family.</text>
</comment>
<protein>
    <recommendedName>
        <fullName evidence="11">Permease</fullName>
    </recommendedName>
</protein>
<keyword evidence="3" id="KW-0813">Transport</keyword>
<comment type="caution">
    <text evidence="9">The sequence shown here is derived from an EMBL/GenBank/DDBJ whole genome shotgun (WGS) entry which is preliminary data.</text>
</comment>
<evidence type="ECO:0000313" key="9">
    <source>
        <dbReference type="EMBL" id="RCX16934.1"/>
    </source>
</evidence>
<evidence type="ECO:0000256" key="8">
    <source>
        <dbReference type="SAM" id="Phobius"/>
    </source>
</evidence>
<reference evidence="9 10" key="1">
    <citation type="submission" date="2018-07" db="EMBL/GenBank/DDBJ databases">
        <title>Genomic Encyclopedia of Type Strains, Phase IV (KMG-IV): sequencing the most valuable type-strain genomes for metagenomic binning, comparative biology and taxonomic classification.</title>
        <authorList>
            <person name="Goeker M."/>
        </authorList>
    </citation>
    <scope>NUCLEOTIDE SEQUENCE [LARGE SCALE GENOMIC DNA]</scope>
    <source>
        <strain evidence="9 10">DSM 27016</strain>
    </source>
</reference>
<evidence type="ECO:0000256" key="2">
    <source>
        <dbReference type="ARBA" id="ARBA00010145"/>
    </source>
</evidence>
<evidence type="ECO:0008006" key="11">
    <source>
        <dbReference type="Google" id="ProtNLM"/>
    </source>
</evidence>
<feature type="transmembrane region" description="Helical" evidence="8">
    <location>
        <begin position="173"/>
        <end position="190"/>
    </location>
</feature>
<comment type="subcellular location">
    <subcellularLocation>
        <location evidence="1">Cell membrane</location>
        <topology evidence="1">Multi-pass membrane protein</topology>
    </subcellularLocation>
</comment>
<keyword evidence="10" id="KW-1185">Reference proteome</keyword>
<accession>A0A369BB90</accession>
<feature type="transmembrane region" description="Helical" evidence="8">
    <location>
        <begin position="306"/>
        <end position="328"/>
    </location>
</feature>
<gene>
    <name evidence="9" type="ORF">DFR58_109162</name>
</gene>
<dbReference type="PANTHER" id="PTHR36838">
    <property type="entry name" value="AUXIN EFFLUX CARRIER FAMILY PROTEIN"/>
    <property type="match status" value="1"/>
</dbReference>
<evidence type="ECO:0000256" key="7">
    <source>
        <dbReference type="ARBA" id="ARBA00023136"/>
    </source>
</evidence>